<evidence type="ECO:0000259" key="6">
    <source>
        <dbReference type="PROSITE" id="PS50059"/>
    </source>
</evidence>
<dbReference type="OrthoDB" id="1902587at2759"/>
<name>A0A3S0ZRQ1_ELYCH</name>
<proteinExistence type="predicted"/>
<dbReference type="EMBL" id="RQTK01000177">
    <property type="protein sequence ID" value="RUS85242.1"/>
    <property type="molecule type" value="Genomic_DNA"/>
</dbReference>
<comment type="catalytic activity">
    <reaction evidence="1 5">
        <text>[protein]-peptidylproline (omega=180) = [protein]-peptidylproline (omega=0)</text>
        <dbReference type="Rhea" id="RHEA:16237"/>
        <dbReference type="Rhea" id="RHEA-COMP:10747"/>
        <dbReference type="Rhea" id="RHEA-COMP:10748"/>
        <dbReference type="ChEBI" id="CHEBI:83833"/>
        <dbReference type="ChEBI" id="CHEBI:83834"/>
        <dbReference type="EC" id="5.2.1.8"/>
    </reaction>
</comment>
<dbReference type="PANTHER" id="PTHR10516">
    <property type="entry name" value="PEPTIDYL-PROLYL CIS-TRANS ISOMERASE"/>
    <property type="match status" value="1"/>
</dbReference>
<dbReference type="GO" id="GO:0033017">
    <property type="term" value="C:sarcoplasmic reticulum membrane"/>
    <property type="evidence" value="ECO:0007669"/>
    <property type="project" value="TreeGrafter"/>
</dbReference>
<evidence type="ECO:0000256" key="1">
    <source>
        <dbReference type="ARBA" id="ARBA00000971"/>
    </source>
</evidence>
<dbReference type="PANTHER" id="PTHR10516:SF443">
    <property type="entry name" value="FK506-BINDING PROTEIN 59-RELATED"/>
    <property type="match status" value="1"/>
</dbReference>
<evidence type="ECO:0000313" key="7">
    <source>
        <dbReference type="EMBL" id="RUS85242.1"/>
    </source>
</evidence>
<keyword evidence="3 5" id="KW-0697">Rotamase</keyword>
<dbReference type="Gene3D" id="3.10.50.40">
    <property type="match status" value="1"/>
</dbReference>
<keyword evidence="4 5" id="KW-0413">Isomerase</keyword>
<evidence type="ECO:0000256" key="3">
    <source>
        <dbReference type="ARBA" id="ARBA00023110"/>
    </source>
</evidence>
<evidence type="ECO:0000256" key="5">
    <source>
        <dbReference type="PROSITE-ProRule" id="PRU00277"/>
    </source>
</evidence>
<dbReference type="PROSITE" id="PS50059">
    <property type="entry name" value="FKBP_PPIASE"/>
    <property type="match status" value="1"/>
</dbReference>
<feature type="non-terminal residue" evidence="7">
    <location>
        <position position="1"/>
    </location>
</feature>
<dbReference type="Proteomes" id="UP000271974">
    <property type="component" value="Unassembled WGS sequence"/>
</dbReference>
<dbReference type="STRING" id="188477.A0A3S0ZRQ1"/>
<dbReference type="GO" id="GO:0003755">
    <property type="term" value="F:peptidyl-prolyl cis-trans isomerase activity"/>
    <property type="evidence" value="ECO:0007669"/>
    <property type="project" value="UniProtKB-KW"/>
</dbReference>
<dbReference type="EC" id="5.2.1.8" evidence="2 5"/>
<dbReference type="Pfam" id="PF00254">
    <property type="entry name" value="FKBP_C"/>
    <property type="match status" value="1"/>
</dbReference>
<evidence type="ECO:0000256" key="4">
    <source>
        <dbReference type="ARBA" id="ARBA00023235"/>
    </source>
</evidence>
<sequence length="79" mass="8874">ACLTDGRELDSSRSRGNPFKFRIGRGEVIKGMSNRLIIKGERAKLVCSPEFAYGSRGYPGAYPFKKKTYHKLYEVAKAT</sequence>
<reference evidence="7 8" key="1">
    <citation type="submission" date="2019-01" db="EMBL/GenBank/DDBJ databases">
        <title>A draft genome assembly of the solar-powered sea slug Elysia chlorotica.</title>
        <authorList>
            <person name="Cai H."/>
            <person name="Li Q."/>
            <person name="Fang X."/>
            <person name="Li J."/>
            <person name="Curtis N.E."/>
            <person name="Altenburger A."/>
            <person name="Shibata T."/>
            <person name="Feng M."/>
            <person name="Maeda T."/>
            <person name="Schwartz J.A."/>
            <person name="Shigenobu S."/>
            <person name="Lundholm N."/>
            <person name="Nishiyama T."/>
            <person name="Yang H."/>
            <person name="Hasebe M."/>
            <person name="Li S."/>
            <person name="Pierce S.K."/>
            <person name="Wang J."/>
        </authorList>
    </citation>
    <scope>NUCLEOTIDE SEQUENCE [LARGE SCALE GENOMIC DNA]</scope>
    <source>
        <strain evidence="7">EC2010</strain>
        <tissue evidence="7">Whole organism of an adult</tissue>
    </source>
</reference>
<feature type="non-terminal residue" evidence="7">
    <location>
        <position position="79"/>
    </location>
</feature>
<comment type="caution">
    <text evidence="7">The sequence shown here is derived from an EMBL/GenBank/DDBJ whole genome shotgun (WGS) entry which is preliminary data.</text>
</comment>
<dbReference type="InterPro" id="IPR046357">
    <property type="entry name" value="PPIase_dom_sf"/>
</dbReference>
<dbReference type="InterPro" id="IPR001179">
    <property type="entry name" value="PPIase_FKBP_dom"/>
</dbReference>
<dbReference type="InterPro" id="IPR050689">
    <property type="entry name" value="FKBP-type_PPIase"/>
</dbReference>
<feature type="domain" description="PPIase FKBP-type" evidence="6">
    <location>
        <begin position="1"/>
        <end position="63"/>
    </location>
</feature>
<protein>
    <recommendedName>
        <fullName evidence="2 5">peptidylprolyl isomerase</fullName>
        <ecNumber evidence="2 5">5.2.1.8</ecNumber>
    </recommendedName>
</protein>
<evidence type="ECO:0000313" key="8">
    <source>
        <dbReference type="Proteomes" id="UP000271974"/>
    </source>
</evidence>
<accession>A0A3S0ZRQ1</accession>
<organism evidence="7 8">
    <name type="scientific">Elysia chlorotica</name>
    <name type="common">Eastern emerald elysia</name>
    <name type="synonym">Sea slug</name>
    <dbReference type="NCBI Taxonomy" id="188477"/>
    <lineage>
        <taxon>Eukaryota</taxon>
        <taxon>Metazoa</taxon>
        <taxon>Spiralia</taxon>
        <taxon>Lophotrochozoa</taxon>
        <taxon>Mollusca</taxon>
        <taxon>Gastropoda</taxon>
        <taxon>Heterobranchia</taxon>
        <taxon>Euthyneura</taxon>
        <taxon>Panpulmonata</taxon>
        <taxon>Sacoglossa</taxon>
        <taxon>Placobranchoidea</taxon>
        <taxon>Plakobranchidae</taxon>
        <taxon>Elysia</taxon>
    </lineage>
</organism>
<dbReference type="AlphaFoldDB" id="A0A3S0ZRQ1"/>
<gene>
    <name evidence="7" type="ORF">EGW08_007003</name>
</gene>
<dbReference type="SUPFAM" id="SSF54534">
    <property type="entry name" value="FKBP-like"/>
    <property type="match status" value="1"/>
</dbReference>
<keyword evidence="8" id="KW-1185">Reference proteome</keyword>
<evidence type="ECO:0000256" key="2">
    <source>
        <dbReference type="ARBA" id="ARBA00013194"/>
    </source>
</evidence>